<dbReference type="STRING" id="1176198.SAMN05444716_101160"/>
<evidence type="ECO:0000313" key="3">
    <source>
        <dbReference type="Proteomes" id="UP000198873"/>
    </source>
</evidence>
<proteinExistence type="predicted"/>
<feature type="transmembrane region" description="Helical" evidence="1">
    <location>
        <begin position="36"/>
        <end position="52"/>
    </location>
</feature>
<accession>A0A1I6NZ58</accession>
<feature type="transmembrane region" description="Helical" evidence="1">
    <location>
        <begin position="6"/>
        <end position="24"/>
    </location>
</feature>
<organism evidence="2 3">
    <name type="scientific">Streptomyces harbinensis</name>
    <dbReference type="NCBI Taxonomy" id="1176198"/>
    <lineage>
        <taxon>Bacteria</taxon>
        <taxon>Bacillati</taxon>
        <taxon>Actinomycetota</taxon>
        <taxon>Actinomycetes</taxon>
        <taxon>Kitasatosporales</taxon>
        <taxon>Streptomycetaceae</taxon>
        <taxon>Streptomyces</taxon>
    </lineage>
</organism>
<name>A0A1I6NZ58_9ACTN</name>
<keyword evidence="1" id="KW-1133">Transmembrane helix</keyword>
<sequence length="54" mass="5405">MSTLELIAAWGLVAGGALLLLSTLRGDHARGPRIKQSGIAVAVIAVGALVLLNG</sequence>
<evidence type="ECO:0000313" key="2">
    <source>
        <dbReference type="EMBL" id="SFS33244.1"/>
    </source>
</evidence>
<dbReference type="AlphaFoldDB" id="A0A1I6NZ58"/>
<evidence type="ECO:0000256" key="1">
    <source>
        <dbReference type="SAM" id="Phobius"/>
    </source>
</evidence>
<keyword evidence="1" id="KW-0472">Membrane</keyword>
<gene>
    <name evidence="2" type="ORF">SAMN05444716_101160</name>
</gene>
<protein>
    <submittedName>
        <fullName evidence="2">Uncharacterized protein</fullName>
    </submittedName>
</protein>
<reference evidence="3" key="1">
    <citation type="submission" date="2016-10" db="EMBL/GenBank/DDBJ databases">
        <authorList>
            <person name="Varghese N."/>
            <person name="Submissions S."/>
        </authorList>
    </citation>
    <scope>NUCLEOTIDE SEQUENCE [LARGE SCALE GENOMIC DNA]</scope>
    <source>
        <strain evidence="3">CGMCC 4.7047</strain>
    </source>
</reference>
<dbReference type="RefSeq" id="WP_175542888.1">
    <property type="nucleotide sequence ID" value="NZ_CP054938.1"/>
</dbReference>
<dbReference type="Proteomes" id="UP000198873">
    <property type="component" value="Unassembled WGS sequence"/>
</dbReference>
<keyword evidence="3" id="KW-1185">Reference proteome</keyword>
<keyword evidence="1" id="KW-0812">Transmembrane</keyword>
<dbReference type="EMBL" id="FPAB01000001">
    <property type="protein sequence ID" value="SFS33244.1"/>
    <property type="molecule type" value="Genomic_DNA"/>
</dbReference>